<dbReference type="InterPro" id="IPR032466">
    <property type="entry name" value="Metal_Hydrolase"/>
</dbReference>
<gene>
    <name evidence="2" type="ORF">KGQ19_15670</name>
</gene>
<evidence type="ECO:0000259" key="1">
    <source>
        <dbReference type="Pfam" id="PF07969"/>
    </source>
</evidence>
<evidence type="ECO:0000313" key="2">
    <source>
        <dbReference type="EMBL" id="MBS2548303.1"/>
    </source>
</evidence>
<evidence type="ECO:0000313" key="3">
    <source>
        <dbReference type="Proteomes" id="UP000730482"/>
    </source>
</evidence>
<dbReference type="Gene3D" id="3.10.310.70">
    <property type="match status" value="1"/>
</dbReference>
<dbReference type="SUPFAM" id="SSF51338">
    <property type="entry name" value="Composite domain of metallo-dependent hydrolases"/>
    <property type="match status" value="1"/>
</dbReference>
<dbReference type="Pfam" id="PF07969">
    <property type="entry name" value="Amidohydro_3"/>
    <property type="match status" value="1"/>
</dbReference>
<reference evidence="2 3" key="1">
    <citation type="submission" date="2020-02" db="EMBL/GenBank/DDBJ databases">
        <title>Acidophilic actinobacteria isolated from forest soil.</title>
        <authorList>
            <person name="Golinska P."/>
        </authorList>
    </citation>
    <scope>NUCLEOTIDE SEQUENCE [LARGE SCALE GENOMIC DNA]</scope>
    <source>
        <strain evidence="2 3">NL8</strain>
    </source>
</reference>
<sequence length="577" mass="62538">MTDAHPGTSDTAEIDLIVHHAKLAPTRQDGPQLTALAVSGEHVVAVGGDEEVLRGRQRTTRVIDAGGRRLIPGLNDSHLHAIRGGLFYTLELRWDGVRTLKRALEMIAEQAKRTPDGQWVRVIGGWSPFQFAERRMPTIAELNEAAPNTPVFILFAYSRVLLNHAGAEAIGQAPENGGYIADGTPAAYALLAKLPAHTSKEERLVSTRYFWRELNRFGLTSVVDAGASGVAYPDDYSAVATLAGRPGLGVRVSHFLFAQSPGTEKASWEHWAAEEQRAVNQAWDRLNGFVLRGAGEILVWSASDFEDFRAPRPELPESALAELEEVTRVIAASQWPIRVHATYDETITRILDVFERVFAETGYTARWAIDHAETIGASNIARMKALGGGIAVQDRLAFAGEYFLEHQGPQAAEHVQPLRQIVEAGIPLGGGTDATRVAGYNPWISLYWLVTGKTVGGAQIAAPAGRLSRWEALRIYTAGSAWFSGEENVKGLLAPGQLADFALLTDDYLDPRAVPDEQIPAIESVLTVTGGEVVYAAAPFQRWAPEPLPPVSPSWSPVAEYGGYQQGDGPHLTGEAA</sequence>
<feature type="domain" description="Amidohydrolase 3" evidence="1">
    <location>
        <begin position="61"/>
        <end position="535"/>
    </location>
</feature>
<keyword evidence="3" id="KW-1185">Reference proteome</keyword>
<dbReference type="Gene3D" id="3.20.20.140">
    <property type="entry name" value="Metal-dependent hydrolases"/>
    <property type="match status" value="1"/>
</dbReference>
<name>A0ABS5KQI6_9ACTN</name>
<accession>A0ABS5KQI6</accession>
<dbReference type="InterPro" id="IPR011059">
    <property type="entry name" value="Metal-dep_hydrolase_composite"/>
</dbReference>
<dbReference type="CDD" id="cd01300">
    <property type="entry name" value="YtcJ_like"/>
    <property type="match status" value="1"/>
</dbReference>
<dbReference type="PANTHER" id="PTHR22642:SF21">
    <property type="entry name" value="PERIPLASMIC PROTEIN"/>
    <property type="match status" value="1"/>
</dbReference>
<dbReference type="Gene3D" id="2.30.40.10">
    <property type="entry name" value="Urease, subunit C, domain 1"/>
    <property type="match status" value="1"/>
</dbReference>
<protein>
    <submittedName>
        <fullName evidence="2">Amidohydrolase</fullName>
    </submittedName>
</protein>
<dbReference type="SUPFAM" id="SSF51556">
    <property type="entry name" value="Metallo-dependent hydrolases"/>
    <property type="match status" value="1"/>
</dbReference>
<proteinExistence type="predicted"/>
<dbReference type="Proteomes" id="UP000730482">
    <property type="component" value="Unassembled WGS sequence"/>
</dbReference>
<dbReference type="RefSeq" id="WP_212009879.1">
    <property type="nucleotide sequence ID" value="NZ_JAAFYZ010000046.1"/>
</dbReference>
<comment type="caution">
    <text evidence="2">The sequence shown here is derived from an EMBL/GenBank/DDBJ whole genome shotgun (WGS) entry which is preliminary data.</text>
</comment>
<dbReference type="InterPro" id="IPR013108">
    <property type="entry name" value="Amidohydro_3"/>
</dbReference>
<dbReference type="InterPro" id="IPR033932">
    <property type="entry name" value="YtcJ-like"/>
</dbReference>
<dbReference type="EMBL" id="JAAFYZ010000046">
    <property type="protein sequence ID" value="MBS2548303.1"/>
    <property type="molecule type" value="Genomic_DNA"/>
</dbReference>
<dbReference type="PANTHER" id="PTHR22642">
    <property type="entry name" value="IMIDAZOLONEPROPIONASE"/>
    <property type="match status" value="1"/>
</dbReference>
<organism evidence="2 3">
    <name type="scientific">Catenulispora pinistramenti</name>
    <dbReference type="NCBI Taxonomy" id="2705254"/>
    <lineage>
        <taxon>Bacteria</taxon>
        <taxon>Bacillati</taxon>
        <taxon>Actinomycetota</taxon>
        <taxon>Actinomycetes</taxon>
        <taxon>Catenulisporales</taxon>
        <taxon>Catenulisporaceae</taxon>
        <taxon>Catenulispora</taxon>
    </lineage>
</organism>